<proteinExistence type="inferred from homology"/>
<dbReference type="PROSITE" id="PS00101">
    <property type="entry name" value="HEXAPEP_TRANSFERASES"/>
    <property type="match status" value="1"/>
</dbReference>
<organism evidence="5 6">
    <name type="scientific">Mangrovivirga halotolerans</name>
    <dbReference type="NCBI Taxonomy" id="2993936"/>
    <lineage>
        <taxon>Bacteria</taxon>
        <taxon>Pseudomonadati</taxon>
        <taxon>Bacteroidota</taxon>
        <taxon>Cytophagia</taxon>
        <taxon>Cytophagales</taxon>
        <taxon>Mangrovivirgaceae</taxon>
        <taxon>Mangrovivirga</taxon>
    </lineage>
</organism>
<gene>
    <name evidence="5" type="ORF">OO013_15045</name>
</gene>
<dbReference type="CDD" id="cd03349">
    <property type="entry name" value="LbH_XAT"/>
    <property type="match status" value="1"/>
</dbReference>
<evidence type="ECO:0000256" key="1">
    <source>
        <dbReference type="ARBA" id="ARBA00007274"/>
    </source>
</evidence>
<evidence type="ECO:0000313" key="6">
    <source>
        <dbReference type="Proteomes" id="UP001209885"/>
    </source>
</evidence>
<dbReference type="PANTHER" id="PTHR43300:SF11">
    <property type="entry name" value="ACETYLTRANSFERASE RV3034C-RELATED"/>
    <property type="match status" value="1"/>
</dbReference>
<dbReference type="InterPro" id="IPR018357">
    <property type="entry name" value="Hexapep_transf_CS"/>
</dbReference>
<sequence length="231" mass="25919">MRLLAKLKYRIINKLFFEFKRFNHINLEKGYSIDQNAIIRKSEIKGKVNIAEGCKIIGGVKITGKSPVNIGRYTSLNGPNMDILASVNSVNIGSFCSIARNVSIQEFNHHFDRLTSYYINTNILGGKVEDDIYSKGDIIIGNDVWIGTQSVILSGAKIGNGAIIAANSVVNSEIPPYAIAGGSPAKVIKYRFNQETIDRIEKLEWWNWSTEKILKKRNLFELPVNQIDIDK</sequence>
<evidence type="ECO:0000313" key="5">
    <source>
        <dbReference type="EMBL" id="MCX2745195.1"/>
    </source>
</evidence>
<dbReference type="Gene3D" id="2.160.10.10">
    <property type="entry name" value="Hexapeptide repeat proteins"/>
    <property type="match status" value="1"/>
</dbReference>
<dbReference type="SUPFAM" id="SSF51161">
    <property type="entry name" value="Trimeric LpxA-like enzymes"/>
    <property type="match status" value="1"/>
</dbReference>
<dbReference type="InterPro" id="IPR001451">
    <property type="entry name" value="Hexapep"/>
</dbReference>
<keyword evidence="4" id="KW-0012">Acyltransferase</keyword>
<dbReference type="PANTHER" id="PTHR43300">
    <property type="entry name" value="ACETYLTRANSFERASE"/>
    <property type="match status" value="1"/>
</dbReference>
<keyword evidence="3" id="KW-0677">Repeat</keyword>
<dbReference type="InterPro" id="IPR011004">
    <property type="entry name" value="Trimer_LpxA-like_sf"/>
</dbReference>
<reference evidence="5 6" key="1">
    <citation type="submission" date="2022-11" db="EMBL/GenBank/DDBJ databases">
        <title>The characterization of three novel Bacteroidetes species and genomic analysis of their roles in tidal elemental geochemical cycles.</title>
        <authorList>
            <person name="Ma K."/>
        </authorList>
    </citation>
    <scope>NUCLEOTIDE SEQUENCE [LARGE SCALE GENOMIC DNA]</scope>
    <source>
        <strain evidence="5 6">M17</strain>
    </source>
</reference>
<name>A0ABT3RVK9_9BACT</name>
<keyword evidence="6" id="KW-1185">Reference proteome</keyword>
<dbReference type="Proteomes" id="UP001209885">
    <property type="component" value="Unassembled WGS sequence"/>
</dbReference>
<comment type="similarity">
    <text evidence="1">Belongs to the transferase hexapeptide repeat family.</text>
</comment>
<evidence type="ECO:0000256" key="4">
    <source>
        <dbReference type="ARBA" id="ARBA00023315"/>
    </source>
</evidence>
<keyword evidence="2" id="KW-0808">Transferase</keyword>
<dbReference type="InterPro" id="IPR050179">
    <property type="entry name" value="Trans_hexapeptide_repeat"/>
</dbReference>
<accession>A0ABT3RVK9</accession>
<comment type="caution">
    <text evidence="5">The sequence shown here is derived from an EMBL/GenBank/DDBJ whole genome shotgun (WGS) entry which is preliminary data.</text>
</comment>
<dbReference type="EMBL" id="JAPFQN010000009">
    <property type="protein sequence ID" value="MCX2745195.1"/>
    <property type="molecule type" value="Genomic_DNA"/>
</dbReference>
<evidence type="ECO:0000256" key="3">
    <source>
        <dbReference type="ARBA" id="ARBA00022737"/>
    </source>
</evidence>
<evidence type="ECO:0000256" key="2">
    <source>
        <dbReference type="ARBA" id="ARBA00022679"/>
    </source>
</evidence>
<dbReference type="RefSeq" id="WP_266057747.1">
    <property type="nucleotide sequence ID" value="NZ_JAPFQN010000009.1"/>
</dbReference>
<protein>
    <submittedName>
        <fullName evidence="5">CatB-related O-acetyltransferase</fullName>
    </submittedName>
</protein>
<dbReference type="Pfam" id="PF00132">
    <property type="entry name" value="Hexapep"/>
    <property type="match status" value="1"/>
</dbReference>